<accession>A0AB39HLK8</accession>
<evidence type="ECO:0000313" key="1">
    <source>
        <dbReference type="EMBL" id="XDK26738.1"/>
    </source>
</evidence>
<proteinExistence type="predicted"/>
<dbReference type="AlphaFoldDB" id="A0AB39HLK8"/>
<geneLocation type="plasmid" evidence="1">
    <name>p-HB236076</name>
</geneLocation>
<dbReference type="EMBL" id="CP162602">
    <property type="protein sequence ID" value="XDK26738.1"/>
    <property type="molecule type" value="Genomic_DNA"/>
</dbReference>
<name>A0AB39HLK8_9VIBR</name>
<organism evidence="1">
    <name type="scientific">Vibrio sp. HB236076</name>
    <dbReference type="NCBI Taxonomy" id="3232307"/>
    <lineage>
        <taxon>Bacteria</taxon>
        <taxon>Pseudomonadati</taxon>
        <taxon>Pseudomonadota</taxon>
        <taxon>Gammaproteobacteria</taxon>
        <taxon>Vibrionales</taxon>
        <taxon>Vibrionaceae</taxon>
        <taxon>Vibrio</taxon>
    </lineage>
</organism>
<reference evidence="1" key="1">
    <citation type="submission" date="2024-07" db="EMBL/GenBank/DDBJ databases">
        <title>Genome Analysis of a Potential Novel Vibrio Species Secreting pH- and Thermo-stable Alginate Lyase and its Application in Producing Alginate Oligosaccharides.</title>
        <authorList>
            <person name="Huang H."/>
            <person name="Bao K."/>
        </authorList>
    </citation>
    <scope>NUCLEOTIDE SEQUENCE</scope>
    <source>
        <strain evidence="1">HB236076</strain>
        <plasmid evidence="1">p-HB236076</plasmid>
    </source>
</reference>
<dbReference type="KEGG" id="vih:AB0763_17070"/>
<gene>
    <name evidence="1" type="ORF">AB0763_17070</name>
</gene>
<protein>
    <submittedName>
        <fullName evidence="1">Uncharacterized protein</fullName>
    </submittedName>
</protein>
<keyword evidence="1" id="KW-0614">Plasmid</keyword>
<sequence length="41" mass="4644">MRVLLAILVRVPMKPVLMKPCVSDHYIEQQVVGSADYRSLS</sequence>
<dbReference type="RefSeq" id="WP_306099651.1">
    <property type="nucleotide sequence ID" value="NZ_CP162602.1"/>
</dbReference>